<dbReference type="EMBL" id="JBDKWZ010000007">
    <property type="protein sequence ID" value="MEN7548854.1"/>
    <property type="molecule type" value="Genomic_DNA"/>
</dbReference>
<proteinExistence type="predicted"/>
<dbReference type="Proteomes" id="UP001403385">
    <property type="component" value="Unassembled WGS sequence"/>
</dbReference>
<dbReference type="AlphaFoldDB" id="A0AAW9S924"/>
<gene>
    <name evidence="1" type="ORF">AAG747_13110</name>
</gene>
<sequence length="557" mass="66145">MQSLFGLEAYLPEGQLEVLDQGRESEAKQALIELGYLSPNLNSSQQTFTDDLLDGIRQFRKDYLRARLIPTGFRTEIREIQRIEGPGQFSEFELQLLLRLTDLEGSFQLPTQYNIGDQSLFTRVLHYRLDVLGLYTQAIGQAFNSETQKAISQLKQWLKLTHPQQVFQLLGDVPKLTQYILSQPEYKDRIVYFRHHNPRHQKLFSFEHAPEFRREFRRRLKQQLDRQSTTFKDFKKFAFRNEKKMDFDFLQEQVEQDSNRLLLRLLQVHQWMRGHYRGLLDNEMGDVTFESLLEFHRTEVEAGNVDLQAGHFMMHLAQGYWVLNIHYLFEDILSPEFFEKFDTEDFYHQFNSLMENHSVQAKHNIQRNMNEVWQAVNDEARQELSSKKNLIRRIYQGAKSLFRTLGRMIKNVFRWLAQKVKQTLNILKNMVKVLFREIREAIRMFGRGLGFLFGKRMVYTPHPNGNQGVITDFDFDFDATLIVPEHSSPHLLRKHVENCQSYVKAMEFSMLFTAKVIKWVITSSSPIGWTRFAFHLVKVFKNFIFGELLRTRKPFWI</sequence>
<evidence type="ECO:0000313" key="1">
    <source>
        <dbReference type="EMBL" id="MEN7548854.1"/>
    </source>
</evidence>
<keyword evidence="2" id="KW-1185">Reference proteome</keyword>
<protein>
    <recommendedName>
        <fullName evidence="3">Peptidoglycan binding-like domain-containing protein</fullName>
    </recommendedName>
</protein>
<reference evidence="1 2" key="1">
    <citation type="submission" date="2024-04" db="EMBL/GenBank/DDBJ databases">
        <title>Novel genus in family Flammeovirgaceae.</title>
        <authorList>
            <person name="Nguyen T.H."/>
            <person name="Vuong T.Q."/>
            <person name="Le H."/>
            <person name="Kim S.-G."/>
        </authorList>
    </citation>
    <scope>NUCLEOTIDE SEQUENCE [LARGE SCALE GENOMIC DNA]</scope>
    <source>
        <strain evidence="1 2">JCM 23209</strain>
    </source>
</reference>
<organism evidence="1 2">
    <name type="scientific">Rapidithrix thailandica</name>
    <dbReference type="NCBI Taxonomy" id="413964"/>
    <lineage>
        <taxon>Bacteria</taxon>
        <taxon>Pseudomonadati</taxon>
        <taxon>Bacteroidota</taxon>
        <taxon>Cytophagia</taxon>
        <taxon>Cytophagales</taxon>
        <taxon>Flammeovirgaceae</taxon>
        <taxon>Rapidithrix</taxon>
    </lineage>
</organism>
<dbReference type="RefSeq" id="WP_346821635.1">
    <property type="nucleotide sequence ID" value="NZ_JBDKWZ010000007.1"/>
</dbReference>
<evidence type="ECO:0008006" key="3">
    <source>
        <dbReference type="Google" id="ProtNLM"/>
    </source>
</evidence>
<evidence type="ECO:0000313" key="2">
    <source>
        <dbReference type="Proteomes" id="UP001403385"/>
    </source>
</evidence>
<comment type="caution">
    <text evidence="1">The sequence shown here is derived from an EMBL/GenBank/DDBJ whole genome shotgun (WGS) entry which is preliminary data.</text>
</comment>
<name>A0AAW9S924_9BACT</name>
<accession>A0AAW9S924</accession>